<keyword evidence="1" id="KW-0732">Signal</keyword>
<name>A0A8S1H1B8_9PELO</name>
<dbReference type="AlphaFoldDB" id="A0A8S1H1B8"/>
<reference evidence="2" key="1">
    <citation type="submission" date="2020-10" db="EMBL/GenBank/DDBJ databases">
        <authorList>
            <person name="Kikuchi T."/>
        </authorList>
    </citation>
    <scope>NUCLEOTIDE SEQUENCE</scope>
    <source>
        <strain evidence="2">NKZ352</strain>
    </source>
</reference>
<protein>
    <recommendedName>
        <fullName evidence="4">Nucleotide-diphospho-sugar transferase domain-containing protein</fullName>
    </recommendedName>
</protein>
<evidence type="ECO:0000313" key="2">
    <source>
        <dbReference type="EMBL" id="CAD6188488.1"/>
    </source>
</evidence>
<feature type="chain" id="PRO_5035814863" description="Nucleotide-diphospho-sugar transferase domain-containing protein" evidence="1">
    <location>
        <begin position="22"/>
        <end position="262"/>
    </location>
</feature>
<sequence>MRTRSAVLLALFAARFCYVTFHQQQPRHVSRRFHNGDFDSSLFVLLQSTSPEKTSLCEGSWLTDVDDLFVFPQRIDLRRIRAASCFMFTRMLAYSSKYLPGHSRWILFSLDDAYVLVDKLRKELSALDSHEPQFAVLADVSLEDWRRNQNQGILMSRAAHDILWDRLRNSLCHCDVSVNNFISQCLGTKGLNFNEDAYGKSRNFALTRHFEVNEMSSASKPYNDGEEWISGHSSSILSFLSLSADDLRVLRVLFRRVRVSDL</sequence>
<dbReference type="EMBL" id="CAJGYM010000008">
    <property type="protein sequence ID" value="CAD6188488.1"/>
    <property type="molecule type" value="Genomic_DNA"/>
</dbReference>
<gene>
    <name evidence="2" type="ORF">CAUJ_LOCUS4407</name>
</gene>
<organism evidence="2 3">
    <name type="scientific">Caenorhabditis auriculariae</name>
    <dbReference type="NCBI Taxonomy" id="2777116"/>
    <lineage>
        <taxon>Eukaryota</taxon>
        <taxon>Metazoa</taxon>
        <taxon>Ecdysozoa</taxon>
        <taxon>Nematoda</taxon>
        <taxon>Chromadorea</taxon>
        <taxon>Rhabditida</taxon>
        <taxon>Rhabditina</taxon>
        <taxon>Rhabditomorpha</taxon>
        <taxon>Rhabditoidea</taxon>
        <taxon>Rhabditidae</taxon>
        <taxon>Peloderinae</taxon>
        <taxon>Caenorhabditis</taxon>
    </lineage>
</organism>
<keyword evidence="3" id="KW-1185">Reference proteome</keyword>
<evidence type="ECO:0000313" key="3">
    <source>
        <dbReference type="Proteomes" id="UP000835052"/>
    </source>
</evidence>
<evidence type="ECO:0008006" key="4">
    <source>
        <dbReference type="Google" id="ProtNLM"/>
    </source>
</evidence>
<proteinExistence type="predicted"/>
<dbReference type="OrthoDB" id="5773424at2759"/>
<dbReference type="Proteomes" id="UP000835052">
    <property type="component" value="Unassembled WGS sequence"/>
</dbReference>
<evidence type="ECO:0000256" key="1">
    <source>
        <dbReference type="SAM" id="SignalP"/>
    </source>
</evidence>
<comment type="caution">
    <text evidence="2">The sequence shown here is derived from an EMBL/GenBank/DDBJ whole genome shotgun (WGS) entry which is preliminary data.</text>
</comment>
<feature type="signal peptide" evidence="1">
    <location>
        <begin position="1"/>
        <end position="21"/>
    </location>
</feature>
<accession>A0A8S1H1B8</accession>